<name>A0A5M6HNP2_9HYPH</name>
<dbReference type="Pfam" id="PF00839">
    <property type="entry name" value="Cys_rich_FGFR"/>
    <property type="match status" value="1"/>
</dbReference>
<organism evidence="1 2">
    <name type="scientific">Blastochloris sulfoviridis</name>
    <dbReference type="NCBI Taxonomy" id="50712"/>
    <lineage>
        <taxon>Bacteria</taxon>
        <taxon>Pseudomonadati</taxon>
        <taxon>Pseudomonadota</taxon>
        <taxon>Alphaproteobacteria</taxon>
        <taxon>Hyphomicrobiales</taxon>
        <taxon>Blastochloridaceae</taxon>
        <taxon>Blastochloris</taxon>
    </lineage>
</organism>
<gene>
    <name evidence="1" type="ORF">F1193_14540</name>
</gene>
<evidence type="ECO:0000313" key="1">
    <source>
        <dbReference type="EMBL" id="KAA5597288.1"/>
    </source>
</evidence>
<comment type="caution">
    <text evidence="1">The sequence shown here is derived from an EMBL/GenBank/DDBJ whole genome shotgun (WGS) entry which is preliminary data.</text>
</comment>
<dbReference type="Proteomes" id="UP000323886">
    <property type="component" value="Unassembled WGS sequence"/>
</dbReference>
<dbReference type="OrthoDB" id="7060861at2"/>
<protein>
    <submittedName>
        <fullName evidence="1">Uncharacterized protein</fullName>
    </submittedName>
</protein>
<accession>A0A5M6HNP2</accession>
<sequence>MGGGMGGGTGLGPVGQTCTADLAKYCAKVPHGSGEARACLEANRDKLSADCRTALDNTGGGRGMGRNRQN</sequence>
<dbReference type="InterPro" id="IPR001893">
    <property type="entry name" value="Cys-rich_GLG1_repeat"/>
</dbReference>
<proteinExistence type="predicted"/>
<reference evidence="1 2" key="1">
    <citation type="submission" date="2019-09" db="EMBL/GenBank/DDBJ databases">
        <title>Draft Whole-Genome sequence of Blastochloris sulfoviridis DSM 729.</title>
        <authorList>
            <person name="Meyer T.E."/>
            <person name="Kyndt J.A."/>
        </authorList>
    </citation>
    <scope>NUCLEOTIDE SEQUENCE [LARGE SCALE GENOMIC DNA]</scope>
    <source>
        <strain evidence="1 2">DSM 729</strain>
    </source>
</reference>
<dbReference type="GO" id="GO:0016020">
    <property type="term" value="C:membrane"/>
    <property type="evidence" value="ECO:0007669"/>
    <property type="project" value="InterPro"/>
</dbReference>
<keyword evidence="2" id="KW-1185">Reference proteome</keyword>
<dbReference type="AlphaFoldDB" id="A0A5M6HNP2"/>
<evidence type="ECO:0000313" key="2">
    <source>
        <dbReference type="Proteomes" id="UP000323886"/>
    </source>
</evidence>
<dbReference type="EMBL" id="VWPL01000034">
    <property type="protein sequence ID" value="KAA5597288.1"/>
    <property type="molecule type" value="Genomic_DNA"/>
</dbReference>